<reference evidence="3" key="1">
    <citation type="submission" date="2021-02" db="EMBL/GenBank/DDBJ databases">
        <authorList>
            <person name="Nowell W R."/>
        </authorList>
    </citation>
    <scope>NUCLEOTIDE SEQUENCE</scope>
</reference>
<feature type="compositionally biased region" description="Basic and acidic residues" evidence="1">
    <location>
        <begin position="185"/>
        <end position="204"/>
    </location>
</feature>
<dbReference type="Proteomes" id="UP000663829">
    <property type="component" value="Unassembled WGS sequence"/>
</dbReference>
<feature type="compositionally biased region" description="Basic and acidic residues" evidence="1">
    <location>
        <begin position="15"/>
        <end position="25"/>
    </location>
</feature>
<dbReference type="Proteomes" id="UP000677228">
    <property type="component" value="Unassembled WGS sequence"/>
</dbReference>
<evidence type="ECO:0000313" key="5">
    <source>
        <dbReference type="EMBL" id="CAF4561162.1"/>
    </source>
</evidence>
<evidence type="ECO:0000313" key="3">
    <source>
        <dbReference type="EMBL" id="CAF1644211.1"/>
    </source>
</evidence>
<proteinExistence type="predicted"/>
<dbReference type="EMBL" id="CAJNOQ010048598">
    <property type="protein sequence ID" value="CAF1644211.1"/>
    <property type="molecule type" value="Genomic_DNA"/>
</dbReference>
<organism evidence="3 6">
    <name type="scientific">Didymodactylos carnosus</name>
    <dbReference type="NCBI Taxonomy" id="1234261"/>
    <lineage>
        <taxon>Eukaryota</taxon>
        <taxon>Metazoa</taxon>
        <taxon>Spiralia</taxon>
        <taxon>Gnathifera</taxon>
        <taxon>Rotifera</taxon>
        <taxon>Eurotatoria</taxon>
        <taxon>Bdelloidea</taxon>
        <taxon>Philodinida</taxon>
        <taxon>Philodinidae</taxon>
        <taxon>Didymodactylos</taxon>
    </lineage>
</organism>
<feature type="region of interest" description="Disordered" evidence="1">
    <location>
        <begin position="153"/>
        <end position="172"/>
    </location>
</feature>
<gene>
    <name evidence="3" type="ORF">GPM918_LOCUS45129</name>
    <name evidence="2" type="ORF">OVA965_LOCUS9097</name>
    <name evidence="5" type="ORF">SRO942_LOCUS47390</name>
    <name evidence="4" type="ORF">TMI583_LOCUS9091</name>
</gene>
<keyword evidence="6" id="KW-1185">Reference proteome</keyword>
<feature type="compositionally biased region" description="Polar residues" evidence="1">
    <location>
        <begin position="1"/>
        <end position="14"/>
    </location>
</feature>
<dbReference type="AlphaFoldDB" id="A0A816E250"/>
<accession>A0A816E250</accession>
<evidence type="ECO:0000313" key="4">
    <source>
        <dbReference type="EMBL" id="CAF3672768.1"/>
    </source>
</evidence>
<dbReference type="Proteomes" id="UP000682733">
    <property type="component" value="Unassembled WGS sequence"/>
</dbReference>
<name>A0A816E250_9BILA</name>
<comment type="caution">
    <text evidence="3">The sequence shown here is derived from an EMBL/GenBank/DDBJ whole genome shotgun (WGS) entry which is preliminary data.</text>
</comment>
<dbReference type="EMBL" id="CAJNOK010003170">
    <property type="protein sequence ID" value="CAF0890441.1"/>
    <property type="molecule type" value="Genomic_DNA"/>
</dbReference>
<feature type="compositionally biased region" description="Polar residues" evidence="1">
    <location>
        <begin position="27"/>
        <end position="55"/>
    </location>
</feature>
<evidence type="ECO:0000313" key="6">
    <source>
        <dbReference type="Proteomes" id="UP000663829"/>
    </source>
</evidence>
<dbReference type="EMBL" id="CAJOBA010003170">
    <property type="protein sequence ID" value="CAF3672768.1"/>
    <property type="molecule type" value="Genomic_DNA"/>
</dbReference>
<evidence type="ECO:0000313" key="2">
    <source>
        <dbReference type="EMBL" id="CAF0890441.1"/>
    </source>
</evidence>
<feature type="region of interest" description="Disordered" evidence="1">
    <location>
        <begin position="1"/>
        <end position="62"/>
    </location>
</feature>
<dbReference type="Proteomes" id="UP000681722">
    <property type="component" value="Unassembled WGS sequence"/>
</dbReference>
<sequence length="204" mass="23018">MDSHSSITSVTPTDETNKHLSHIEEINNLNTSATSYNGDNNDDQIPTTSLSSHIIPTTDDDHNRFNSSQQGIVESSPGTMNNHIDDKAEQDFMHKVEYFKGIINKHQEDDDDDDIPDQSYIQQIDEEDTKSLIQHTNNQNEVTSDFTQNTVSDVNTFEPSPPPISTITTEQTNGEEISIAEANTDEQKHQQQEERTLFEPEKGK</sequence>
<protein>
    <submittedName>
        <fullName evidence="3">Uncharacterized protein</fullName>
    </submittedName>
</protein>
<dbReference type="EMBL" id="CAJOBC010117993">
    <property type="protein sequence ID" value="CAF4561162.1"/>
    <property type="molecule type" value="Genomic_DNA"/>
</dbReference>
<feature type="region of interest" description="Disordered" evidence="1">
    <location>
        <begin position="182"/>
        <end position="204"/>
    </location>
</feature>
<evidence type="ECO:0000256" key="1">
    <source>
        <dbReference type="SAM" id="MobiDB-lite"/>
    </source>
</evidence>